<dbReference type="InterPro" id="IPR016158">
    <property type="entry name" value="Cullin_homology"/>
</dbReference>
<proteinExistence type="inferred from homology"/>
<dbReference type="Pfam" id="PF10557">
    <property type="entry name" value="Cullin_Nedd8"/>
    <property type="match status" value="1"/>
</dbReference>
<dbReference type="PANTHER" id="PTHR11932">
    <property type="entry name" value="CULLIN"/>
    <property type="match status" value="1"/>
</dbReference>
<keyword evidence="3" id="KW-1017">Isopeptide bond</keyword>
<dbReference type="FunFam" id="1.20.1310.10:FF:000029">
    <property type="entry name" value="Cullin homolog 1"/>
    <property type="match status" value="1"/>
</dbReference>
<evidence type="ECO:0000256" key="1">
    <source>
        <dbReference type="ARBA" id="ARBA00004906"/>
    </source>
</evidence>
<dbReference type="SUPFAM" id="SSF46785">
    <property type="entry name" value="Winged helix' DNA-binding domain"/>
    <property type="match status" value="1"/>
</dbReference>
<evidence type="ECO:0000256" key="5">
    <source>
        <dbReference type="ARBA" id="ARBA00022843"/>
    </source>
</evidence>
<dbReference type="InterPro" id="IPR016157">
    <property type="entry name" value="Cullin_CS"/>
</dbReference>
<dbReference type="SMART" id="SM00884">
    <property type="entry name" value="Cullin_Nedd8"/>
    <property type="match status" value="1"/>
</dbReference>
<keyword evidence="4" id="KW-0833">Ubl conjugation pathway</keyword>
<evidence type="ECO:0000256" key="8">
    <source>
        <dbReference type="RuleBase" id="RU003829"/>
    </source>
</evidence>
<evidence type="ECO:0000256" key="6">
    <source>
        <dbReference type="ARBA" id="ARBA00069612"/>
    </source>
</evidence>
<evidence type="ECO:0000256" key="7">
    <source>
        <dbReference type="PROSITE-ProRule" id="PRU00330"/>
    </source>
</evidence>
<keyword evidence="5" id="KW-0832">Ubl conjugation</keyword>
<evidence type="ECO:0000256" key="3">
    <source>
        <dbReference type="ARBA" id="ARBA00022499"/>
    </source>
</evidence>
<dbReference type="PROSITE" id="PS50069">
    <property type="entry name" value="CULLIN_2"/>
    <property type="match status" value="1"/>
</dbReference>
<dbReference type="SUPFAM" id="SSF75632">
    <property type="entry name" value="Cullin homology domain"/>
    <property type="match status" value="1"/>
</dbReference>
<keyword evidence="11" id="KW-1185">Reference proteome</keyword>
<evidence type="ECO:0000256" key="2">
    <source>
        <dbReference type="ARBA" id="ARBA00006019"/>
    </source>
</evidence>
<dbReference type="GO" id="GO:0031625">
    <property type="term" value="F:ubiquitin protein ligase binding"/>
    <property type="evidence" value="ECO:0007669"/>
    <property type="project" value="InterPro"/>
</dbReference>
<evidence type="ECO:0000313" key="11">
    <source>
        <dbReference type="Proteomes" id="UP000242875"/>
    </source>
</evidence>
<comment type="pathway">
    <text evidence="1">Protein modification; protein ubiquitination.</text>
</comment>
<dbReference type="OrthoDB" id="27073at2759"/>
<sequence length="772" mass="88480">MAALQPNADLNTTWAYLEQGIDQIMNRMEEGLTYDRYMQIYTVIYNYCTSSSRVQGGSQTDGISLGSQSQRAGASLTGSDLYNKLVKFLEHHLNKIRKECEQLMDESLLKYYNTQWKRYTTASGYVHHVFGYLNRHWVRRELEEGRKHDVYDVYTLALVSWKQHMFHHVQNNVMIAVLKLIEKQRNGESIDIHLIKNIVDSFVSLGLDESDSSKLNLDVYKQYFEQPFVEATELYYKAESEKFISENSIPDYLKKAEKRLEEEEDRVSIYLHATTHAPLIGKCEIVLIKNHSEAIWEEFQTLLNADKQDDLHRMYTLLSRIPDALDPLRTRFETHVRKAGLSSVEKIANEKDSEPVDPKTYVDSLLEVHAKYRDLVQRAFKGEAGFVASLDKACREFVNRNKVCKTSAAKSPELLAKFCDYLLRKSAKNPEEGELEDILNNIMTVFKYVEDKDVFQKFYSKMLAKRLVNATSASDDAEASMISKLKSACGAEYTSKLQRMFTDISLSKELNDSFREQMQLNHDASEFGGVDFSVLVLGAGSWPLTAPTTAFSIPEAVVKPYEKFGKFYNAKYSGRKLNWLFQLSKGELKGTYMKGSKVGYTLQVSAYQMGILLQYNQADSLTFEELSNATQLAPEALTPALTILCKAKVLIQSGGNTVGEPGSKYDLNFDFKSKKVKINLNVPIKSEQKGETEETHKNIEEDRKLLMQAAIVRIMKTRKTMKYVNLVDEVITQLQSRFKPKVTDIKKCIEILLEKEYIERVEGRQDMFNYVA</sequence>
<organism evidence="10 11">
    <name type="scientific">Bifiguratus adelaidae</name>
    <dbReference type="NCBI Taxonomy" id="1938954"/>
    <lineage>
        <taxon>Eukaryota</taxon>
        <taxon>Fungi</taxon>
        <taxon>Fungi incertae sedis</taxon>
        <taxon>Mucoromycota</taxon>
        <taxon>Mucoromycotina</taxon>
        <taxon>Endogonomycetes</taxon>
        <taxon>Endogonales</taxon>
        <taxon>Endogonales incertae sedis</taxon>
        <taxon>Bifiguratus</taxon>
    </lineage>
</organism>
<gene>
    <name evidence="10" type="ORF">BZG36_00729</name>
</gene>
<accession>A0A261Y6S9</accession>
<dbReference type="InterPro" id="IPR016159">
    <property type="entry name" value="Cullin_repeat-like_dom_sf"/>
</dbReference>
<reference evidence="10 11" key="1">
    <citation type="journal article" date="2017" name="Mycologia">
        <title>Bifiguratus adelaidae, gen. et sp. nov., a new member of Mucoromycotina in endophytic and soil-dwelling habitats.</title>
        <authorList>
            <person name="Torres-Cruz T.J."/>
            <person name="Billingsley Tobias T.L."/>
            <person name="Almatruk M."/>
            <person name="Hesse C."/>
            <person name="Kuske C.R."/>
            <person name="Desiro A."/>
            <person name="Benucci G.M."/>
            <person name="Bonito G."/>
            <person name="Stajich J.E."/>
            <person name="Dunlap C."/>
            <person name="Arnold A.E."/>
            <person name="Porras-Alfaro A."/>
        </authorList>
    </citation>
    <scope>NUCLEOTIDE SEQUENCE [LARGE SCALE GENOMIC DNA]</scope>
    <source>
        <strain evidence="10 11">AZ0501</strain>
    </source>
</reference>
<dbReference type="InterPro" id="IPR045093">
    <property type="entry name" value="Cullin"/>
</dbReference>
<evidence type="ECO:0000313" key="10">
    <source>
        <dbReference type="EMBL" id="OZJ06312.1"/>
    </source>
</evidence>
<protein>
    <recommendedName>
        <fullName evidence="6">Cullin-1</fullName>
    </recommendedName>
</protein>
<name>A0A261Y6S9_9FUNG</name>
<dbReference type="GO" id="GO:0019005">
    <property type="term" value="C:SCF ubiquitin ligase complex"/>
    <property type="evidence" value="ECO:0007669"/>
    <property type="project" value="UniProtKB-ARBA"/>
</dbReference>
<evidence type="ECO:0000259" key="9">
    <source>
        <dbReference type="PROSITE" id="PS50069"/>
    </source>
</evidence>
<dbReference type="Proteomes" id="UP000242875">
    <property type="component" value="Unassembled WGS sequence"/>
</dbReference>
<dbReference type="PROSITE" id="PS01256">
    <property type="entry name" value="CULLIN_1"/>
    <property type="match status" value="1"/>
</dbReference>
<evidence type="ECO:0000256" key="4">
    <source>
        <dbReference type="ARBA" id="ARBA00022786"/>
    </source>
</evidence>
<dbReference type="Pfam" id="PF00888">
    <property type="entry name" value="Cullin"/>
    <property type="match status" value="1"/>
</dbReference>
<dbReference type="FunFam" id="1.10.10.10:FF:000014">
    <property type="entry name" value="Cullin 1"/>
    <property type="match status" value="1"/>
</dbReference>
<dbReference type="Gene3D" id="1.20.1310.10">
    <property type="entry name" value="Cullin Repeats"/>
    <property type="match status" value="4"/>
</dbReference>
<dbReference type="InterPro" id="IPR036317">
    <property type="entry name" value="Cullin_homology_sf"/>
</dbReference>
<dbReference type="SMART" id="SM00182">
    <property type="entry name" value="CULLIN"/>
    <property type="match status" value="1"/>
</dbReference>
<dbReference type="Gene3D" id="1.10.10.10">
    <property type="entry name" value="Winged helix-like DNA-binding domain superfamily/Winged helix DNA-binding domain"/>
    <property type="match status" value="2"/>
</dbReference>
<dbReference type="InterPro" id="IPR036388">
    <property type="entry name" value="WH-like_DNA-bd_sf"/>
</dbReference>
<dbReference type="FunFam" id="1.20.1310.10:FF:000026">
    <property type="entry name" value="Cullin 1"/>
    <property type="match status" value="1"/>
</dbReference>
<dbReference type="InterPro" id="IPR059120">
    <property type="entry name" value="Cullin-like_AB"/>
</dbReference>
<dbReference type="SUPFAM" id="SSF74788">
    <property type="entry name" value="Cullin repeat-like"/>
    <property type="match status" value="1"/>
</dbReference>
<dbReference type="InterPro" id="IPR036390">
    <property type="entry name" value="WH_DNA-bd_sf"/>
</dbReference>
<dbReference type="InterPro" id="IPR001373">
    <property type="entry name" value="Cullin_N"/>
</dbReference>
<dbReference type="InterPro" id="IPR019559">
    <property type="entry name" value="Cullin_neddylation_domain"/>
</dbReference>
<comment type="similarity">
    <text evidence="2 7 8">Belongs to the cullin family.</text>
</comment>
<dbReference type="FunFam" id="1.20.1310.10:FF:000011">
    <property type="entry name" value="Cullin 1"/>
    <property type="match status" value="1"/>
</dbReference>
<dbReference type="Gene3D" id="4.10.1030.10">
    <property type="entry name" value="Ring Box Chain A, domain 5"/>
    <property type="match status" value="1"/>
</dbReference>
<feature type="domain" description="Cullin family profile" evidence="9">
    <location>
        <begin position="410"/>
        <end position="645"/>
    </location>
</feature>
<dbReference type="GO" id="GO:0031146">
    <property type="term" value="P:SCF-dependent proteasomal ubiquitin-dependent protein catabolic process"/>
    <property type="evidence" value="ECO:0007669"/>
    <property type="project" value="UniProtKB-ARBA"/>
</dbReference>
<comment type="caution">
    <text evidence="10">The sequence shown here is derived from an EMBL/GenBank/DDBJ whole genome shotgun (WGS) entry which is preliminary data.</text>
</comment>
<dbReference type="EMBL" id="MVBO01000004">
    <property type="protein sequence ID" value="OZJ06312.1"/>
    <property type="molecule type" value="Genomic_DNA"/>
</dbReference>
<dbReference type="FunFam" id="1.20.1310.10:FF:000007">
    <property type="entry name" value="Cullin 1"/>
    <property type="match status" value="1"/>
</dbReference>
<dbReference type="Pfam" id="PF26557">
    <property type="entry name" value="Cullin_AB"/>
    <property type="match status" value="1"/>
</dbReference>
<dbReference type="AlphaFoldDB" id="A0A261Y6S9"/>